<gene>
    <name evidence="2" type="ORF">A2893_05680</name>
</gene>
<evidence type="ECO:0000259" key="1">
    <source>
        <dbReference type="PROSITE" id="PS51186"/>
    </source>
</evidence>
<dbReference type="PROSITE" id="PS51186">
    <property type="entry name" value="GNAT"/>
    <property type="match status" value="1"/>
</dbReference>
<dbReference type="Pfam" id="PF13302">
    <property type="entry name" value="Acetyltransf_3"/>
    <property type="match status" value="1"/>
</dbReference>
<dbReference type="InterPro" id="IPR000182">
    <property type="entry name" value="GNAT_dom"/>
</dbReference>
<dbReference type="InterPro" id="IPR016181">
    <property type="entry name" value="Acyl_CoA_acyltransferase"/>
</dbReference>
<dbReference type="STRING" id="1802521.A2893_05680"/>
<dbReference type="Proteomes" id="UP000176725">
    <property type="component" value="Unassembled WGS sequence"/>
</dbReference>
<accession>A0A1F8BM40</accession>
<dbReference type="AlphaFoldDB" id="A0A1F8BM40"/>
<dbReference type="PANTHER" id="PTHR43792">
    <property type="entry name" value="GNAT FAMILY, PUTATIVE (AFU_ORTHOLOGUE AFUA_3G00765)-RELATED-RELATED"/>
    <property type="match status" value="1"/>
</dbReference>
<dbReference type="SUPFAM" id="SSF55729">
    <property type="entry name" value="Acyl-CoA N-acyltransferases (Nat)"/>
    <property type="match status" value="1"/>
</dbReference>
<dbReference type="InterPro" id="IPR051531">
    <property type="entry name" value="N-acetyltransferase"/>
</dbReference>
<proteinExistence type="predicted"/>
<dbReference type="Gene3D" id="3.40.630.30">
    <property type="match status" value="1"/>
</dbReference>
<evidence type="ECO:0000313" key="3">
    <source>
        <dbReference type="Proteomes" id="UP000176725"/>
    </source>
</evidence>
<dbReference type="GO" id="GO:0016747">
    <property type="term" value="F:acyltransferase activity, transferring groups other than amino-acyl groups"/>
    <property type="evidence" value="ECO:0007669"/>
    <property type="project" value="InterPro"/>
</dbReference>
<protein>
    <recommendedName>
        <fullName evidence="1">N-acetyltransferase domain-containing protein</fullName>
    </recommendedName>
</protein>
<name>A0A1F8BM40_9BACT</name>
<organism evidence="2 3">
    <name type="scientific">Candidatus Woesebacteria bacterium RIFCSPLOWO2_01_FULL_39_25</name>
    <dbReference type="NCBI Taxonomy" id="1802521"/>
    <lineage>
        <taxon>Bacteria</taxon>
        <taxon>Candidatus Woeseibacteriota</taxon>
    </lineage>
</organism>
<comment type="caution">
    <text evidence="2">The sequence shown here is derived from an EMBL/GenBank/DDBJ whole genome shotgun (WGS) entry which is preliminary data.</text>
</comment>
<dbReference type="EMBL" id="MGHH01000007">
    <property type="protein sequence ID" value="OGM65113.1"/>
    <property type="molecule type" value="Genomic_DNA"/>
</dbReference>
<dbReference type="PANTHER" id="PTHR43792:SF16">
    <property type="entry name" value="N-ACETYLTRANSFERASE DOMAIN-CONTAINING PROTEIN"/>
    <property type="match status" value="1"/>
</dbReference>
<evidence type="ECO:0000313" key="2">
    <source>
        <dbReference type="EMBL" id="OGM65113.1"/>
    </source>
</evidence>
<reference evidence="2 3" key="1">
    <citation type="journal article" date="2016" name="Nat. Commun.">
        <title>Thousands of microbial genomes shed light on interconnected biogeochemical processes in an aquifer system.</title>
        <authorList>
            <person name="Anantharaman K."/>
            <person name="Brown C.T."/>
            <person name="Hug L.A."/>
            <person name="Sharon I."/>
            <person name="Castelle C.J."/>
            <person name="Probst A.J."/>
            <person name="Thomas B.C."/>
            <person name="Singh A."/>
            <person name="Wilkins M.J."/>
            <person name="Karaoz U."/>
            <person name="Brodie E.L."/>
            <person name="Williams K.H."/>
            <person name="Hubbard S.S."/>
            <person name="Banfield J.F."/>
        </authorList>
    </citation>
    <scope>NUCLEOTIDE SEQUENCE [LARGE SCALE GENOMIC DNA]</scope>
</reference>
<feature type="domain" description="N-acetyltransferase" evidence="1">
    <location>
        <begin position="20"/>
        <end position="182"/>
    </location>
</feature>
<sequence>MTTNLHAIAALQEIHVRNDVKLRPLRSTDAERLLEILAADNSIRDKVTVASLFHTPEDVTTEVKRYHEDFGLIRYTLLKKNNPIGLVSLWRDEGYFGTPPQPDDYGFGYLLDPKERGKGLVTSAVQSLMDTTAKSLHVNQFVAFCDDKNTESIAVLTKLGFKPTNETFPEPLHGWIERKYVKPKQQR</sequence>